<evidence type="ECO:0000313" key="11">
    <source>
        <dbReference type="EMBL" id="RDW65762.1"/>
    </source>
</evidence>
<evidence type="ECO:0000256" key="7">
    <source>
        <dbReference type="ARBA" id="ARBA00023268"/>
    </source>
</evidence>
<keyword evidence="7" id="KW-0511">Multifunctional enzyme</keyword>
<reference evidence="11 12" key="1">
    <citation type="journal article" date="2018" name="IMA Fungus">
        <title>IMA Genome-F 9: Draft genome sequence of Annulohypoxylon stygium, Aspergillus mulundensis, Berkeleyomyces basicola (syn. Thielaviopsis basicola), Ceratocystis smalleyi, two Cercospora beticola strains, Coleophoma cylindrospora, Fusarium fracticaudum, Phialophora cf. hyalina, and Morchella septimelata.</title>
        <authorList>
            <person name="Wingfield B.D."/>
            <person name="Bills G.F."/>
            <person name="Dong Y."/>
            <person name="Huang W."/>
            <person name="Nel W.J."/>
            <person name="Swalarsk-Parry B.S."/>
            <person name="Vaghefi N."/>
            <person name="Wilken P.M."/>
            <person name="An Z."/>
            <person name="de Beer Z.W."/>
            <person name="De Vos L."/>
            <person name="Chen L."/>
            <person name="Duong T.A."/>
            <person name="Gao Y."/>
            <person name="Hammerbacher A."/>
            <person name="Kikkert J.R."/>
            <person name="Li Y."/>
            <person name="Li H."/>
            <person name="Li K."/>
            <person name="Li Q."/>
            <person name="Liu X."/>
            <person name="Ma X."/>
            <person name="Naidoo K."/>
            <person name="Pethybridge S.J."/>
            <person name="Sun J."/>
            <person name="Steenkamp E.T."/>
            <person name="van der Nest M.A."/>
            <person name="van Wyk S."/>
            <person name="Wingfield M.J."/>
            <person name="Xiong C."/>
            <person name="Yue Q."/>
            <person name="Zhang X."/>
        </authorList>
    </citation>
    <scope>NUCLEOTIDE SEQUENCE [LARGE SCALE GENOMIC DNA]</scope>
    <source>
        <strain evidence="11 12">DSM 5745</strain>
    </source>
</reference>
<feature type="compositionally biased region" description="Polar residues" evidence="10">
    <location>
        <begin position="26"/>
        <end position="41"/>
    </location>
</feature>
<evidence type="ECO:0008006" key="13">
    <source>
        <dbReference type="Google" id="ProtNLM"/>
    </source>
</evidence>
<sequence length="843" mass="95088">MAQSLSSSPRSCPSSSRNNGAYADLSRSQDGQAGASSSTLSGYKAPGPWRMQLQNARQPAFDASSYWPESALRDLLHLYRRLARLVILSYIRRGRSQIHSIEISTPMTSTAIVVPEEDVRRGGGVSVWPTEIHANYASVVEEAVQLTEEYTAEFGIKLDTHTIANLPDIGPTHVTALCIPHCLDDRLSLMTRFCELTFLNDDYYDDAGKDKVREYNDNLQDFFGKNMYDEDQKAAMKIKAKGLFASYMVEMMQVDRTLANDLMATYSRILEPTSLPDTGECKTFADYLVLRLANSGLEVFQDMACFGMGLKLTEAEKEKLAPIINVGHHSTFLINDYWSWPKEVYKYYENGEKNLPVNAVCIMMQEHGCCEEEARHRVREEIVIQQRIHLRMIKEMEEQEGPLPEKYYKYFGAVETTASGSEYWSCYSPRYPRKHDLSQPEIAIVDGELHYKTSTGATYRPSVAEVKKGNLRRRSDDAVPAKSMPNGTHTQHTPLQNGNGEKPNGLTNGSGSKKRHVPEPVDDGFAQAPTDVSESLYPAPAVLIYRQEVLAPYNYIASLPSKNIRDKFIDALNLWLHVPRPALASIKKIIGMLHHSSLMLDDIEDNSTLRRGKPCTHILFGPAQTINSANYTFVGAFAELQNLRSPLATDIFIREVKNMHCGQALDLAWKYHTHCPSVDEYMMMIDNKTGAMFRLCVHLMQAESSIPSSHINAGFFVTQLGRYFQVRDDYQNLVSTEYTDQKGFCEDLDEGKISLPLIYTLMQSTPESAVVRGIMQHRTDGEGLPLHVKQYILQAMETAGALDACQSLAREMQSNLISELHRMEETFGQKNALIELILRRLWV</sequence>
<feature type="compositionally biased region" description="Low complexity" evidence="10">
    <location>
        <begin position="1"/>
        <end position="17"/>
    </location>
</feature>
<dbReference type="GO" id="GO:0008299">
    <property type="term" value="P:isoprenoid biosynthetic process"/>
    <property type="evidence" value="ECO:0007669"/>
    <property type="project" value="UniProtKB-KW"/>
</dbReference>
<dbReference type="PROSITE" id="PS00444">
    <property type="entry name" value="POLYPRENYL_SYNTHASE_2"/>
    <property type="match status" value="1"/>
</dbReference>
<comment type="pathway">
    <text evidence="1">Secondary metabolite biosynthesis; terpenoid biosynthesis.</text>
</comment>
<dbReference type="Pfam" id="PF19086">
    <property type="entry name" value="Terpene_syn_C_2"/>
    <property type="match status" value="1"/>
</dbReference>
<dbReference type="STRING" id="1810919.A0A3D8QVH0"/>
<dbReference type="GO" id="GO:0046165">
    <property type="term" value="P:alcohol biosynthetic process"/>
    <property type="evidence" value="ECO:0007669"/>
    <property type="project" value="UniProtKB-ARBA"/>
</dbReference>
<dbReference type="SFLD" id="SFLDS00005">
    <property type="entry name" value="Isoprenoid_Synthase_Type_I"/>
    <property type="match status" value="1"/>
</dbReference>
<keyword evidence="6" id="KW-0456">Lyase</keyword>
<dbReference type="OrthoDB" id="4508700at2759"/>
<organism evidence="11 12">
    <name type="scientific">Aspergillus mulundensis</name>
    <dbReference type="NCBI Taxonomy" id="1810919"/>
    <lineage>
        <taxon>Eukaryota</taxon>
        <taxon>Fungi</taxon>
        <taxon>Dikarya</taxon>
        <taxon>Ascomycota</taxon>
        <taxon>Pezizomycotina</taxon>
        <taxon>Eurotiomycetes</taxon>
        <taxon>Eurotiomycetidae</taxon>
        <taxon>Eurotiales</taxon>
        <taxon>Aspergillaceae</taxon>
        <taxon>Aspergillus</taxon>
        <taxon>Aspergillus subgen. Nidulantes</taxon>
    </lineage>
</organism>
<keyword evidence="3" id="KW-0479">Metal-binding</keyword>
<dbReference type="InterPro" id="IPR008949">
    <property type="entry name" value="Isoprenoid_synthase_dom_sf"/>
</dbReference>
<dbReference type="PROSITE" id="PS00723">
    <property type="entry name" value="POLYPRENYL_SYNTHASE_1"/>
    <property type="match status" value="1"/>
</dbReference>
<protein>
    <recommendedName>
        <fullName evidence="13">Geranylgeranyl pyrophosphate synthase</fullName>
    </recommendedName>
</protein>
<dbReference type="CDD" id="cd00685">
    <property type="entry name" value="Trans_IPPS_HT"/>
    <property type="match status" value="1"/>
</dbReference>
<dbReference type="GO" id="GO:0043386">
    <property type="term" value="P:mycotoxin biosynthetic process"/>
    <property type="evidence" value="ECO:0007669"/>
    <property type="project" value="UniProtKB-ARBA"/>
</dbReference>
<comment type="similarity">
    <text evidence="9">In the N-terminal section; belongs to the terpene synthase family.</text>
</comment>
<proteinExistence type="inferred from homology"/>
<dbReference type="RefSeq" id="XP_026599865.1">
    <property type="nucleotide sequence ID" value="XM_026751517.1"/>
</dbReference>
<dbReference type="Gene3D" id="1.10.600.10">
    <property type="entry name" value="Farnesyl Diphosphate Synthase"/>
    <property type="match status" value="2"/>
</dbReference>
<dbReference type="InterPro" id="IPR033749">
    <property type="entry name" value="Polyprenyl_synt_CS"/>
</dbReference>
<dbReference type="SUPFAM" id="SSF48576">
    <property type="entry name" value="Terpenoid synthases"/>
    <property type="match status" value="2"/>
</dbReference>
<accession>A0A3D8QVH0</accession>
<dbReference type="PANTHER" id="PTHR12001">
    <property type="entry name" value="GERANYLGERANYL PYROPHOSPHATE SYNTHASE"/>
    <property type="match status" value="1"/>
</dbReference>
<evidence type="ECO:0000256" key="2">
    <source>
        <dbReference type="ARBA" id="ARBA00022679"/>
    </source>
</evidence>
<keyword evidence="2" id="KW-0808">Transferase</keyword>
<evidence type="ECO:0000256" key="5">
    <source>
        <dbReference type="ARBA" id="ARBA00023229"/>
    </source>
</evidence>
<evidence type="ECO:0000256" key="3">
    <source>
        <dbReference type="ARBA" id="ARBA00022723"/>
    </source>
</evidence>
<feature type="region of interest" description="Disordered" evidence="10">
    <location>
        <begin position="1"/>
        <end position="41"/>
    </location>
</feature>
<dbReference type="GO" id="GO:0016829">
    <property type="term" value="F:lyase activity"/>
    <property type="evidence" value="ECO:0007669"/>
    <property type="project" value="UniProtKB-KW"/>
</dbReference>
<keyword evidence="5" id="KW-0414">Isoprene biosynthesis</keyword>
<dbReference type="GO" id="GO:0004659">
    <property type="term" value="F:prenyltransferase activity"/>
    <property type="evidence" value="ECO:0007669"/>
    <property type="project" value="InterPro"/>
</dbReference>
<evidence type="ECO:0000256" key="10">
    <source>
        <dbReference type="SAM" id="MobiDB-lite"/>
    </source>
</evidence>
<dbReference type="EMBL" id="PVWQ01000013">
    <property type="protein sequence ID" value="RDW65762.1"/>
    <property type="molecule type" value="Genomic_DNA"/>
</dbReference>
<dbReference type="Proteomes" id="UP000256690">
    <property type="component" value="Unassembled WGS sequence"/>
</dbReference>
<dbReference type="GeneID" id="38119871"/>
<dbReference type="PANTHER" id="PTHR12001:SF72">
    <property type="entry name" value="THIJ_PFPI FAMILY PROTEIN (AFU_ORTHOLOGUE AFUA_3G01210)-RELATED"/>
    <property type="match status" value="1"/>
</dbReference>
<name>A0A3D8QVH0_9EURO</name>
<evidence type="ECO:0000256" key="9">
    <source>
        <dbReference type="ARBA" id="ARBA00038372"/>
    </source>
</evidence>
<feature type="compositionally biased region" description="Basic and acidic residues" evidence="10">
    <location>
        <begin position="465"/>
        <end position="479"/>
    </location>
</feature>
<evidence type="ECO:0000256" key="6">
    <source>
        <dbReference type="ARBA" id="ARBA00023239"/>
    </source>
</evidence>
<comment type="caution">
    <text evidence="11">The sequence shown here is derived from an EMBL/GenBank/DDBJ whole genome shotgun (WGS) entry which is preliminary data.</text>
</comment>
<evidence type="ECO:0000256" key="4">
    <source>
        <dbReference type="ARBA" id="ARBA00022842"/>
    </source>
</evidence>
<evidence type="ECO:0000256" key="8">
    <source>
        <dbReference type="ARBA" id="ARBA00038363"/>
    </source>
</evidence>
<comment type="similarity">
    <text evidence="8">In the C-terminal section; belongs to the FPP/GGPP synthase family.</text>
</comment>
<evidence type="ECO:0000256" key="1">
    <source>
        <dbReference type="ARBA" id="ARBA00004721"/>
    </source>
</evidence>
<feature type="compositionally biased region" description="Polar residues" evidence="10">
    <location>
        <begin position="485"/>
        <end position="511"/>
    </location>
</feature>
<keyword evidence="12" id="KW-1185">Reference proteome</keyword>
<dbReference type="AlphaFoldDB" id="A0A3D8QVH0"/>
<dbReference type="GO" id="GO:0046872">
    <property type="term" value="F:metal ion binding"/>
    <property type="evidence" value="ECO:0007669"/>
    <property type="project" value="UniProtKB-KW"/>
</dbReference>
<dbReference type="Pfam" id="PF00348">
    <property type="entry name" value="polyprenyl_synt"/>
    <property type="match status" value="1"/>
</dbReference>
<feature type="region of interest" description="Disordered" evidence="10">
    <location>
        <begin position="460"/>
        <end position="528"/>
    </location>
</feature>
<gene>
    <name evidence="11" type="ORF">DSM5745_09501</name>
</gene>
<evidence type="ECO:0000313" key="12">
    <source>
        <dbReference type="Proteomes" id="UP000256690"/>
    </source>
</evidence>
<dbReference type="InterPro" id="IPR000092">
    <property type="entry name" value="Polyprenyl_synt"/>
</dbReference>
<keyword evidence="4" id="KW-0460">Magnesium</keyword>